<keyword evidence="6" id="KW-1185">Reference proteome</keyword>
<dbReference type="PANTHER" id="PTHR30204:SF93">
    <property type="entry name" value="HTH MERR-TYPE DOMAIN-CONTAINING PROTEIN"/>
    <property type="match status" value="1"/>
</dbReference>
<dbReference type="Proteomes" id="UP001185922">
    <property type="component" value="Unassembled WGS sequence"/>
</dbReference>
<feature type="domain" description="HTH merR-type" evidence="3">
    <location>
        <begin position="3"/>
        <end position="71"/>
    </location>
</feature>
<evidence type="ECO:0000313" key="6">
    <source>
        <dbReference type="Proteomes" id="UP001185779"/>
    </source>
</evidence>
<reference evidence="5 6" key="1">
    <citation type="submission" date="2023-10" db="EMBL/GenBank/DDBJ databases">
        <title>Development of a sustainable strategy for remediation of hydrocarbon-contaminated territories based on the waste exchange concept.</title>
        <authorList>
            <person name="Krivoruchko A."/>
        </authorList>
    </citation>
    <scope>NUCLEOTIDE SEQUENCE</scope>
    <source>
        <strain evidence="4 6">IEGM 1266</strain>
        <strain evidence="5">IEGM 1279</strain>
    </source>
</reference>
<dbReference type="EMBL" id="JAWLKH010000024">
    <property type="protein sequence ID" value="MDV6313902.1"/>
    <property type="molecule type" value="Genomic_DNA"/>
</dbReference>
<organism evidence="5 7">
    <name type="scientific">Gordonia amicalis</name>
    <dbReference type="NCBI Taxonomy" id="89053"/>
    <lineage>
        <taxon>Bacteria</taxon>
        <taxon>Bacillati</taxon>
        <taxon>Actinomycetota</taxon>
        <taxon>Actinomycetes</taxon>
        <taxon>Mycobacteriales</taxon>
        <taxon>Gordoniaceae</taxon>
        <taxon>Gordonia</taxon>
    </lineage>
</organism>
<dbReference type="GeneID" id="77171069"/>
<evidence type="ECO:0000313" key="4">
    <source>
        <dbReference type="EMBL" id="MDV6309875.1"/>
    </source>
</evidence>
<keyword evidence="1" id="KW-0238">DNA-binding</keyword>
<dbReference type="InterPro" id="IPR000551">
    <property type="entry name" value="MerR-type_HTH_dom"/>
</dbReference>
<feature type="region of interest" description="Disordered" evidence="2">
    <location>
        <begin position="241"/>
        <end position="293"/>
    </location>
</feature>
<dbReference type="Gene3D" id="1.10.1660.10">
    <property type="match status" value="1"/>
</dbReference>
<sequence>MAEYRINDLAEASGVSVRNIRVYQDRGLLPPPSIRGRAGWYSDQHLVRLNLISRMLERGYTFATISELLHAAHHGMRVEQILRGSPKGGRFRNFKRAATITITELRKTLNASDRSIALSQKLGLLAKDGAHYAIRNPELLEGAEILVKSGIDIDVLLDRWVRVQEDLEDVATSFVSIITDKYFDENLPDLGEAGVSEMADLIQTVRPMAHEIVETTFRKALDEQISKAIGQAATYFDAATADDEPDTATPGSTGDQPGLGYETTDIGTLNSDTGTLNAASPPGVSIADDPDRG</sequence>
<dbReference type="InterPro" id="IPR047057">
    <property type="entry name" value="MerR_fam"/>
</dbReference>
<evidence type="ECO:0000313" key="7">
    <source>
        <dbReference type="Proteomes" id="UP001185922"/>
    </source>
</evidence>
<evidence type="ECO:0000256" key="1">
    <source>
        <dbReference type="ARBA" id="ARBA00023125"/>
    </source>
</evidence>
<dbReference type="EMBL" id="JAWLKI010000037">
    <property type="protein sequence ID" value="MDV6309875.1"/>
    <property type="molecule type" value="Genomic_DNA"/>
</dbReference>
<evidence type="ECO:0000313" key="5">
    <source>
        <dbReference type="EMBL" id="MDV6313902.1"/>
    </source>
</evidence>
<dbReference type="PRINTS" id="PR00040">
    <property type="entry name" value="HTHMERR"/>
</dbReference>
<accession>A0AAE4R8N9</accession>
<gene>
    <name evidence="4" type="ORF">R3P94_21650</name>
    <name evidence="5" type="ORF">R3Q15_18740</name>
</gene>
<proteinExistence type="predicted"/>
<dbReference type="Pfam" id="PF13411">
    <property type="entry name" value="MerR_1"/>
    <property type="match status" value="1"/>
</dbReference>
<dbReference type="SMART" id="SM00422">
    <property type="entry name" value="HTH_MERR"/>
    <property type="match status" value="1"/>
</dbReference>
<dbReference type="RefSeq" id="WP_006438738.1">
    <property type="nucleotide sequence ID" value="NZ_CP091855.1"/>
</dbReference>
<feature type="compositionally biased region" description="Polar residues" evidence="2">
    <location>
        <begin position="265"/>
        <end position="278"/>
    </location>
</feature>
<evidence type="ECO:0000259" key="3">
    <source>
        <dbReference type="PROSITE" id="PS50937"/>
    </source>
</evidence>
<dbReference type="GO" id="GO:0003677">
    <property type="term" value="F:DNA binding"/>
    <property type="evidence" value="ECO:0007669"/>
    <property type="project" value="UniProtKB-KW"/>
</dbReference>
<protein>
    <submittedName>
        <fullName evidence="5">MerR family transcriptional regulator</fullName>
    </submittedName>
</protein>
<name>A0AAE4R8N9_9ACTN</name>
<comment type="caution">
    <text evidence="5">The sequence shown here is derived from an EMBL/GenBank/DDBJ whole genome shotgun (WGS) entry which is preliminary data.</text>
</comment>
<dbReference type="InterPro" id="IPR009061">
    <property type="entry name" value="DNA-bd_dom_put_sf"/>
</dbReference>
<dbReference type="PROSITE" id="PS50937">
    <property type="entry name" value="HTH_MERR_2"/>
    <property type="match status" value="1"/>
</dbReference>
<evidence type="ECO:0000256" key="2">
    <source>
        <dbReference type="SAM" id="MobiDB-lite"/>
    </source>
</evidence>
<dbReference type="SUPFAM" id="SSF46955">
    <property type="entry name" value="Putative DNA-binding domain"/>
    <property type="match status" value="1"/>
</dbReference>
<dbReference type="GO" id="GO:0003700">
    <property type="term" value="F:DNA-binding transcription factor activity"/>
    <property type="evidence" value="ECO:0007669"/>
    <property type="project" value="InterPro"/>
</dbReference>
<dbReference type="PANTHER" id="PTHR30204">
    <property type="entry name" value="REDOX-CYCLING DRUG-SENSING TRANSCRIPTIONAL ACTIVATOR SOXR"/>
    <property type="match status" value="1"/>
</dbReference>
<dbReference type="Proteomes" id="UP001185779">
    <property type="component" value="Unassembled WGS sequence"/>
</dbReference>
<dbReference type="AlphaFoldDB" id="A0AAE4R8N9"/>